<reference evidence="1 2" key="1">
    <citation type="journal article" date="2019" name="Int. J. Syst. Evol. Microbiol.">
        <title>The Global Catalogue of Microorganisms (GCM) 10K type strain sequencing project: providing services to taxonomists for standard genome sequencing and annotation.</title>
        <authorList>
            <consortium name="The Broad Institute Genomics Platform"/>
            <consortium name="The Broad Institute Genome Sequencing Center for Infectious Disease"/>
            <person name="Wu L."/>
            <person name="Ma J."/>
        </authorList>
    </citation>
    <scope>NUCLEOTIDE SEQUENCE [LARGE SCALE GENOMIC DNA]</scope>
    <source>
        <strain evidence="1 2">LMG 29247</strain>
    </source>
</reference>
<dbReference type="EMBL" id="JBHSWV010000004">
    <property type="protein sequence ID" value="MFC6763580.1"/>
    <property type="molecule type" value="Genomic_DNA"/>
</dbReference>
<keyword evidence="2" id="KW-1185">Reference proteome</keyword>
<proteinExistence type="predicted"/>
<sequence>MSESNGWSDERVQAELEAVLADLQTLEEHLAEPLTLADAIAELETTITMYEHAAVEV</sequence>
<dbReference type="RefSeq" id="WP_273736699.1">
    <property type="nucleotide sequence ID" value="NZ_JAQIVI010000004.1"/>
</dbReference>
<organism evidence="1 2">
    <name type="scientific">Natrinema soli</name>
    <dbReference type="NCBI Taxonomy" id="1930624"/>
    <lineage>
        <taxon>Archaea</taxon>
        <taxon>Methanobacteriati</taxon>
        <taxon>Methanobacteriota</taxon>
        <taxon>Stenosarchaea group</taxon>
        <taxon>Halobacteria</taxon>
        <taxon>Halobacteriales</taxon>
        <taxon>Natrialbaceae</taxon>
        <taxon>Natrinema</taxon>
    </lineage>
</organism>
<name>A0ABD5SGD2_9EURY</name>
<evidence type="ECO:0000313" key="2">
    <source>
        <dbReference type="Proteomes" id="UP001596383"/>
    </source>
</evidence>
<accession>A0ABD5SGD2</accession>
<protein>
    <submittedName>
        <fullName evidence="1">Uncharacterized protein</fullName>
    </submittedName>
</protein>
<evidence type="ECO:0000313" key="1">
    <source>
        <dbReference type="EMBL" id="MFC6763580.1"/>
    </source>
</evidence>
<comment type="caution">
    <text evidence="1">The sequence shown here is derived from an EMBL/GenBank/DDBJ whole genome shotgun (WGS) entry which is preliminary data.</text>
</comment>
<gene>
    <name evidence="1" type="ORF">ACFQE6_00325</name>
</gene>
<dbReference type="AlphaFoldDB" id="A0ABD5SGD2"/>
<dbReference type="Proteomes" id="UP001596383">
    <property type="component" value="Unassembled WGS sequence"/>
</dbReference>